<sequence length="208" mass="22503">MKKIIATAIIALASIGAHAQVTYKTSFDCAKASTYSEHAMCEDKELADADLAYWKVFQAARNAATDKQAFHNHAITALKYRQQCADRECIVNWFKDQNAYIASLSAPAREPAASPAATQVAKAAQTAPAGDWFAYDNGRRACVNIGETPDEFAAAISRQGRPGTVAKYENGMAMIYIPALGDRQPVTLLANGEKGCTKLMRMANMMGD</sequence>
<feature type="chain" id="PRO_5046876141" description="Lysozyme inhibitor LprI N-terminal domain-containing protein" evidence="1">
    <location>
        <begin position="20"/>
        <end position="208"/>
    </location>
</feature>
<reference evidence="2 3" key="1">
    <citation type="submission" date="2019-11" db="EMBL/GenBank/DDBJ databases">
        <title>Metabolism of dissolved organic matter in forest soils.</title>
        <authorList>
            <person name="Cyle K.T."/>
            <person name="Wilhelm R.C."/>
            <person name="Martinez C.E."/>
        </authorList>
    </citation>
    <scope>NUCLEOTIDE SEQUENCE [LARGE SCALE GENOMIC DNA]</scope>
    <source>
        <strain evidence="2 3">1N</strain>
    </source>
</reference>
<feature type="signal peptide" evidence="1">
    <location>
        <begin position="1"/>
        <end position="19"/>
    </location>
</feature>
<keyword evidence="1" id="KW-0732">Signal</keyword>
<name>A0ABX2BWB8_9BURK</name>
<keyword evidence="3" id="KW-1185">Reference proteome</keyword>
<evidence type="ECO:0008006" key="4">
    <source>
        <dbReference type="Google" id="ProtNLM"/>
    </source>
</evidence>
<dbReference type="EMBL" id="WOEY01000093">
    <property type="protein sequence ID" value="NPT44366.1"/>
    <property type="molecule type" value="Genomic_DNA"/>
</dbReference>
<evidence type="ECO:0000256" key="1">
    <source>
        <dbReference type="SAM" id="SignalP"/>
    </source>
</evidence>
<proteinExistence type="predicted"/>
<dbReference type="Proteomes" id="UP000652198">
    <property type="component" value="Unassembled WGS sequence"/>
</dbReference>
<evidence type="ECO:0000313" key="2">
    <source>
        <dbReference type="EMBL" id="NPT44366.1"/>
    </source>
</evidence>
<organism evidence="2 3">
    <name type="scientific">Paraburkholderia solitsugae</name>
    <dbReference type="NCBI Taxonomy" id="2675748"/>
    <lineage>
        <taxon>Bacteria</taxon>
        <taxon>Pseudomonadati</taxon>
        <taxon>Pseudomonadota</taxon>
        <taxon>Betaproteobacteria</taxon>
        <taxon>Burkholderiales</taxon>
        <taxon>Burkholderiaceae</taxon>
        <taxon>Paraburkholderia</taxon>
    </lineage>
</organism>
<gene>
    <name evidence="2" type="ORF">GNZ12_24250</name>
</gene>
<accession>A0ABX2BWB8</accession>
<comment type="caution">
    <text evidence="2">The sequence shown here is derived from an EMBL/GenBank/DDBJ whole genome shotgun (WGS) entry which is preliminary data.</text>
</comment>
<dbReference type="RefSeq" id="WP_172314433.1">
    <property type="nucleotide sequence ID" value="NZ_WOEY01000093.1"/>
</dbReference>
<protein>
    <recommendedName>
        <fullName evidence="4">Lysozyme inhibitor LprI N-terminal domain-containing protein</fullName>
    </recommendedName>
</protein>
<evidence type="ECO:0000313" key="3">
    <source>
        <dbReference type="Proteomes" id="UP000652198"/>
    </source>
</evidence>